<dbReference type="AlphaFoldDB" id="A0AAD9V5D5"/>
<comment type="caution">
    <text evidence="1">The sequence shown here is derived from an EMBL/GenBank/DDBJ whole genome shotgun (WGS) entry which is preliminary data.</text>
</comment>
<organism evidence="1 2">
    <name type="scientific">Acropora cervicornis</name>
    <name type="common">Staghorn coral</name>
    <dbReference type="NCBI Taxonomy" id="6130"/>
    <lineage>
        <taxon>Eukaryota</taxon>
        <taxon>Metazoa</taxon>
        <taxon>Cnidaria</taxon>
        <taxon>Anthozoa</taxon>
        <taxon>Hexacorallia</taxon>
        <taxon>Scleractinia</taxon>
        <taxon>Astrocoeniina</taxon>
        <taxon>Acroporidae</taxon>
        <taxon>Acropora</taxon>
    </lineage>
</organism>
<sequence length="174" mass="20231">MAQSITYPTSNEICEFSQSQTKWLPRVADLEVNKASTAVISSLITHTKKTWIQSLKSKRVRGCFIDLKTQLVVGNGKGKLSTHVLRCCRQTFEKALSRRDEVRAGLKAMRRGNDNYQLSFAQNTFLQLFHRARHHNHYLRLLRPPCRFLTRYCKKTEKKPFVKELGPAKMNHLR</sequence>
<accession>A0AAD9V5D5</accession>
<proteinExistence type="predicted"/>
<evidence type="ECO:0000313" key="2">
    <source>
        <dbReference type="Proteomes" id="UP001249851"/>
    </source>
</evidence>
<reference evidence="1" key="1">
    <citation type="journal article" date="2023" name="G3 (Bethesda)">
        <title>Whole genome assembly and annotation of the endangered Caribbean coral Acropora cervicornis.</title>
        <authorList>
            <person name="Selwyn J.D."/>
            <person name="Vollmer S.V."/>
        </authorList>
    </citation>
    <scope>NUCLEOTIDE SEQUENCE</scope>
    <source>
        <strain evidence="1">K2</strain>
    </source>
</reference>
<protein>
    <submittedName>
        <fullName evidence="1">Uncharacterized protein</fullName>
    </submittedName>
</protein>
<evidence type="ECO:0000313" key="1">
    <source>
        <dbReference type="EMBL" id="KAK2561365.1"/>
    </source>
</evidence>
<gene>
    <name evidence="1" type="ORF">P5673_015869</name>
</gene>
<keyword evidence="2" id="KW-1185">Reference proteome</keyword>
<dbReference type="EMBL" id="JARQWQ010000033">
    <property type="protein sequence ID" value="KAK2561365.1"/>
    <property type="molecule type" value="Genomic_DNA"/>
</dbReference>
<reference evidence="1" key="2">
    <citation type="journal article" date="2023" name="Science">
        <title>Genomic signatures of disease resistance in endangered staghorn corals.</title>
        <authorList>
            <person name="Vollmer S.V."/>
            <person name="Selwyn J.D."/>
            <person name="Despard B.A."/>
            <person name="Roesel C.L."/>
        </authorList>
    </citation>
    <scope>NUCLEOTIDE SEQUENCE</scope>
    <source>
        <strain evidence="1">K2</strain>
    </source>
</reference>
<name>A0AAD9V5D5_ACRCE</name>
<dbReference type="Proteomes" id="UP001249851">
    <property type="component" value="Unassembled WGS sequence"/>
</dbReference>